<dbReference type="Pfam" id="PF01694">
    <property type="entry name" value="Rhomboid"/>
    <property type="match status" value="1"/>
</dbReference>
<evidence type="ECO:0000256" key="3">
    <source>
        <dbReference type="ARBA" id="ARBA00022989"/>
    </source>
</evidence>
<reference evidence="7 8" key="1">
    <citation type="submission" date="2015-03" db="EMBL/GenBank/DDBJ databases">
        <title>Genome sequence of Pseudoalteromonas aurantia.</title>
        <authorList>
            <person name="Xie B.-B."/>
            <person name="Rong J.-C."/>
            <person name="Qin Q.-L."/>
            <person name="Zhang Y.-Z."/>
        </authorList>
    </citation>
    <scope>NUCLEOTIDE SEQUENCE [LARGE SCALE GENOMIC DNA]</scope>
    <source>
        <strain evidence="7 8">208</strain>
    </source>
</reference>
<organism evidence="7 8">
    <name type="scientific">Pseudoalteromonas aurantia 208</name>
    <dbReference type="NCBI Taxonomy" id="1314867"/>
    <lineage>
        <taxon>Bacteria</taxon>
        <taxon>Pseudomonadati</taxon>
        <taxon>Pseudomonadota</taxon>
        <taxon>Gammaproteobacteria</taxon>
        <taxon>Alteromonadales</taxon>
        <taxon>Pseudoalteromonadaceae</taxon>
        <taxon>Pseudoalteromonas</taxon>
    </lineage>
</organism>
<evidence type="ECO:0000313" key="8">
    <source>
        <dbReference type="Proteomes" id="UP000615755"/>
    </source>
</evidence>
<evidence type="ECO:0000256" key="4">
    <source>
        <dbReference type="ARBA" id="ARBA00023136"/>
    </source>
</evidence>
<keyword evidence="3 5" id="KW-1133">Transmembrane helix</keyword>
<feature type="transmembrane region" description="Helical" evidence="5">
    <location>
        <begin position="159"/>
        <end position="176"/>
    </location>
</feature>
<evidence type="ECO:0000313" key="7">
    <source>
        <dbReference type="EMBL" id="MBE0367010.1"/>
    </source>
</evidence>
<dbReference type="InterPro" id="IPR035952">
    <property type="entry name" value="Rhomboid-like_sf"/>
</dbReference>
<feature type="transmembrane region" description="Helical" evidence="5">
    <location>
        <begin position="133"/>
        <end position="153"/>
    </location>
</feature>
<evidence type="ECO:0000256" key="1">
    <source>
        <dbReference type="ARBA" id="ARBA00004141"/>
    </source>
</evidence>
<evidence type="ECO:0000259" key="6">
    <source>
        <dbReference type="Pfam" id="PF01694"/>
    </source>
</evidence>
<feature type="transmembrane region" description="Helical" evidence="5">
    <location>
        <begin position="82"/>
        <end position="101"/>
    </location>
</feature>
<feature type="domain" description="Peptidase S54 rhomboid" evidence="6">
    <location>
        <begin position="49"/>
        <end position="175"/>
    </location>
</feature>
<protein>
    <recommendedName>
        <fullName evidence="6">Peptidase S54 rhomboid domain-containing protein</fullName>
    </recommendedName>
</protein>
<accession>A0ABR9E9S6</accession>
<name>A0ABR9E9S6_9GAMM</name>
<proteinExistence type="predicted"/>
<sequence>MPFRQSIKIIAVLLLIMLLIQLLNTVTNGIISQFGIIPRTTMGLIGIPLAPWIHHNWLHLASNAIPLALLSFLALQNGFKQYSLVFAFITLAAGSGVWLLGSAAHHAGASLMIFGLWGYLLALAFFQRNVKNIFIAIVVFFIYGGLAFSLLSYQPNISWSSHFFGMLAGLLAAQLFKNNGVK</sequence>
<dbReference type="SUPFAM" id="SSF144091">
    <property type="entry name" value="Rhomboid-like"/>
    <property type="match status" value="1"/>
</dbReference>
<dbReference type="RefSeq" id="WP_192506477.1">
    <property type="nucleotide sequence ID" value="NZ_AQGV01000011.1"/>
</dbReference>
<feature type="transmembrane region" description="Helical" evidence="5">
    <location>
        <begin position="107"/>
        <end position="126"/>
    </location>
</feature>
<keyword evidence="4 5" id="KW-0472">Membrane</keyword>
<dbReference type="Proteomes" id="UP000615755">
    <property type="component" value="Unassembled WGS sequence"/>
</dbReference>
<evidence type="ECO:0000256" key="2">
    <source>
        <dbReference type="ARBA" id="ARBA00022692"/>
    </source>
</evidence>
<dbReference type="EMBL" id="AQGV01000011">
    <property type="protein sequence ID" value="MBE0367010.1"/>
    <property type="molecule type" value="Genomic_DNA"/>
</dbReference>
<comment type="subcellular location">
    <subcellularLocation>
        <location evidence="1">Membrane</location>
        <topology evidence="1">Multi-pass membrane protein</topology>
    </subcellularLocation>
</comment>
<feature type="transmembrane region" description="Helical" evidence="5">
    <location>
        <begin position="57"/>
        <end position="75"/>
    </location>
</feature>
<keyword evidence="8" id="KW-1185">Reference proteome</keyword>
<keyword evidence="2 5" id="KW-0812">Transmembrane</keyword>
<comment type="caution">
    <text evidence="7">The sequence shown here is derived from an EMBL/GenBank/DDBJ whole genome shotgun (WGS) entry which is preliminary data.</text>
</comment>
<gene>
    <name evidence="7" type="ORF">PAUR_a0301</name>
</gene>
<dbReference type="InterPro" id="IPR022764">
    <property type="entry name" value="Peptidase_S54_rhomboid_dom"/>
</dbReference>
<evidence type="ECO:0000256" key="5">
    <source>
        <dbReference type="SAM" id="Phobius"/>
    </source>
</evidence>
<feature type="transmembrane region" description="Helical" evidence="5">
    <location>
        <begin position="12"/>
        <end position="37"/>
    </location>
</feature>
<dbReference type="Gene3D" id="1.20.1540.10">
    <property type="entry name" value="Rhomboid-like"/>
    <property type="match status" value="1"/>
</dbReference>